<dbReference type="Pfam" id="PF02585">
    <property type="entry name" value="PIG-L"/>
    <property type="match status" value="1"/>
</dbReference>
<keyword evidence="2" id="KW-1185">Reference proteome</keyword>
<evidence type="ECO:0000313" key="1">
    <source>
        <dbReference type="EMBL" id="REA61541.1"/>
    </source>
</evidence>
<protein>
    <submittedName>
        <fullName evidence="1">LmbE family protein</fullName>
    </submittedName>
</protein>
<dbReference type="Gene3D" id="3.40.50.10320">
    <property type="entry name" value="LmbE-like"/>
    <property type="match status" value="1"/>
</dbReference>
<dbReference type="SUPFAM" id="SSF52317">
    <property type="entry name" value="Class I glutamine amidotransferase-like"/>
    <property type="match status" value="1"/>
</dbReference>
<dbReference type="OrthoDB" id="9759749at2"/>
<gene>
    <name evidence="1" type="ORF">DSL64_11250</name>
</gene>
<name>A0A3D8YBL5_9BACT</name>
<reference evidence="1 2" key="1">
    <citation type="submission" date="2018-07" db="EMBL/GenBank/DDBJ databases">
        <title>Dyadobacter roseus sp. nov., isolated from rose rhizosphere soil.</title>
        <authorList>
            <person name="Chen L."/>
        </authorList>
    </citation>
    <scope>NUCLEOTIDE SEQUENCE [LARGE SCALE GENOMIC DNA]</scope>
    <source>
        <strain evidence="1 2">RS19</strain>
    </source>
</reference>
<dbReference type="SUPFAM" id="SSF102588">
    <property type="entry name" value="LmbE-like"/>
    <property type="match status" value="1"/>
</dbReference>
<evidence type="ECO:0000313" key="2">
    <source>
        <dbReference type="Proteomes" id="UP000256373"/>
    </source>
</evidence>
<proteinExistence type="predicted"/>
<comment type="caution">
    <text evidence="1">The sequence shown here is derived from an EMBL/GenBank/DDBJ whole genome shotgun (WGS) entry which is preliminary data.</text>
</comment>
<dbReference type="Proteomes" id="UP000256373">
    <property type="component" value="Unassembled WGS sequence"/>
</dbReference>
<organism evidence="1 2">
    <name type="scientific">Dyadobacter luteus</name>
    <dbReference type="NCBI Taxonomy" id="2259619"/>
    <lineage>
        <taxon>Bacteria</taxon>
        <taxon>Pseudomonadati</taxon>
        <taxon>Bacteroidota</taxon>
        <taxon>Cytophagia</taxon>
        <taxon>Cytophagales</taxon>
        <taxon>Spirosomataceae</taxon>
        <taxon>Dyadobacter</taxon>
    </lineage>
</organism>
<dbReference type="EMBL" id="QNUL01000007">
    <property type="protein sequence ID" value="REA61541.1"/>
    <property type="molecule type" value="Genomic_DNA"/>
</dbReference>
<accession>A0A3D8YBL5</accession>
<dbReference type="InterPro" id="IPR029062">
    <property type="entry name" value="Class_I_gatase-like"/>
</dbReference>
<sequence length="834" mass="93828">MKPVLRHFPLPVILLIGMAISKNIWAQVPSCASSSEILLDIQRLNVLGNVLYFGAHPDDENPTFIAYMSNEKHYNTAYFSLTRGDGGQNALGTEIKENLGILRTQELLQARRIDGGKQFFSRAIDFGFSKSAEEVFTIWDKEKILSDAVWVIRKFQPDVIVTRFPPDERAGHGHHIASAILAEEAFDAAADPARFPEQLQYVKPWKTTRLVWNAGMWWNQRRDEVDEKDARECIKVDVGVFNPVLGKSYGEIAADSRTIHKSQGFGTAGFRGSLIEYFKHVKGKKAHEDLFDGVNTKWSRIGNTSQIQNLVNDAIRDFRYNDPSASIPTLLKLRSQIEQLPEAYWRGEKLQDINKLIQEILGLYVSVKSNDFAFSPGDRARLHIEVTHRSSVPVSLTKIVLPFAKKDSVVNLALNKNQKTEFTTTVTIPATTSYSQPYWLEEEGTLGVFKIRDQQLTGLAENKPVAESWFSFNVGGEEIRFSVPAVFQKTDPLLGEIYQPLAITPPVYVATDEKVYLFDGSNSKKVKVTVKSGIDQLTGEVRLKLPKGWKASPASQPVDLLVKGAEQYFHFELFPPDYADEAEIHGEVVVGGKTYNQSLNVISYPHIPTQISFPQARSKVVKVDIHKNGQLIGYLKGAGDMVPSSLQQIGYDVSLLDDTNITTENLQHFDAVIVGVRAYNMVERLKVLNPILLQYVENGGNLIVQYNSDQGLLMNNFGPYPFTVSNKRVTVENSEVRFLNKNSKALNYPNKITEKDFEGWVQERSLYQPENWSDQYETLISCNDPGCEKLDGGILIAKYGKGNYVYTTMSWFRQLPAGVPGAYRVFSNLISLDR</sequence>
<dbReference type="AlphaFoldDB" id="A0A3D8YBL5"/>
<dbReference type="InterPro" id="IPR003737">
    <property type="entry name" value="GlcNAc_PI_deacetylase-related"/>
</dbReference>
<dbReference type="RefSeq" id="WP_115830977.1">
    <property type="nucleotide sequence ID" value="NZ_QNUL01000007.1"/>
</dbReference>
<dbReference type="InterPro" id="IPR024078">
    <property type="entry name" value="LmbE-like_dom_sf"/>
</dbReference>